<dbReference type="CDD" id="cd00598">
    <property type="entry name" value="GH18_chitinase-like"/>
    <property type="match status" value="1"/>
</dbReference>
<dbReference type="InterPro" id="IPR001223">
    <property type="entry name" value="Glyco_hydro18_cat"/>
</dbReference>
<feature type="signal peptide" evidence="7">
    <location>
        <begin position="1"/>
        <end position="22"/>
    </location>
</feature>
<evidence type="ECO:0000256" key="1">
    <source>
        <dbReference type="ARBA" id="ARBA00000822"/>
    </source>
</evidence>
<dbReference type="PANTHER" id="PTHR11177:SF317">
    <property type="entry name" value="CHITINASE 12-RELATED"/>
    <property type="match status" value="1"/>
</dbReference>
<dbReference type="EC" id="3.2.1.14" evidence="2"/>
<feature type="domain" description="GH18" evidence="8">
    <location>
        <begin position="31"/>
        <end position="287"/>
    </location>
</feature>
<dbReference type="Pfam" id="PF00704">
    <property type="entry name" value="Glyco_hydro_18"/>
    <property type="match status" value="1"/>
</dbReference>
<evidence type="ECO:0000313" key="10">
    <source>
        <dbReference type="Proteomes" id="UP000254720"/>
    </source>
</evidence>
<keyword evidence="3 5" id="KW-0378">Hydrolase</keyword>
<keyword evidence="4 5" id="KW-0326">Glycosidase</keyword>
<dbReference type="SUPFAM" id="SSF51445">
    <property type="entry name" value="(Trans)glycosidases"/>
    <property type="match status" value="1"/>
</dbReference>
<proteinExistence type="inferred from homology"/>
<protein>
    <recommendedName>
        <fullName evidence="2">chitinase</fullName>
        <ecNumber evidence="2">3.2.1.14</ecNumber>
    </recommendedName>
</protein>
<dbReference type="GO" id="GO:0008061">
    <property type="term" value="F:chitin binding"/>
    <property type="evidence" value="ECO:0007669"/>
    <property type="project" value="InterPro"/>
</dbReference>
<gene>
    <name evidence="9" type="ORF">C8D86_102121</name>
</gene>
<reference evidence="9 10" key="1">
    <citation type="submission" date="2018-07" db="EMBL/GenBank/DDBJ databases">
        <title>Genomic Encyclopedia of Type Strains, Phase IV (KMG-IV): sequencing the most valuable type-strain genomes for metagenomic binning, comparative biology and taxonomic classification.</title>
        <authorList>
            <person name="Goeker M."/>
        </authorList>
    </citation>
    <scope>NUCLEOTIDE SEQUENCE [LARGE SCALE GENOMIC DNA]</scope>
    <source>
        <strain evidence="9 10">DSM 16500</strain>
    </source>
</reference>
<sequence length="302" mass="33891">MKKLHKLLLSALTWTIVTSAGAAPFSPGSKPIVAQFFGIWTERGQVWEQKFRTDTPFDKLNRLYIAFGKIIKTPEGHFSIAFDGQVEHVQDIIARMKSVNPDAELFLAVGGDGDKNSYGGAANDPQFAENVRQFLGRYGFNGFDIDWEMRLNKQDLNNLVKQLYPTLHSYGYRLTLDVWPYVSFAYDMSVLKDNLDQINIMSYGTGLHLASITAQYEKAGFPRSKIIGGIETERGYNQFGGVTDTLGPNGTIAEKSRFALTEGLAGMMEWRLDNDYTTTANPNYPTYQGAQALWQYMTNLAD</sequence>
<evidence type="ECO:0000256" key="5">
    <source>
        <dbReference type="RuleBase" id="RU000489"/>
    </source>
</evidence>
<comment type="catalytic activity">
    <reaction evidence="1">
        <text>Random endo-hydrolysis of N-acetyl-beta-D-glucosaminide (1-&gt;4)-beta-linkages in chitin and chitodextrins.</text>
        <dbReference type="EC" id="3.2.1.14"/>
    </reaction>
</comment>
<dbReference type="RefSeq" id="WP_170131731.1">
    <property type="nucleotide sequence ID" value="NZ_LR699114.1"/>
</dbReference>
<evidence type="ECO:0000256" key="4">
    <source>
        <dbReference type="ARBA" id="ARBA00023295"/>
    </source>
</evidence>
<name>A0A370GYH3_9COXI</name>
<accession>A0A370GYH3</accession>
<comment type="similarity">
    <text evidence="6">Belongs to the glycosyl hydrolase 18 family.</text>
</comment>
<feature type="chain" id="PRO_5016978148" description="chitinase" evidence="7">
    <location>
        <begin position="23"/>
        <end position="302"/>
    </location>
</feature>
<evidence type="ECO:0000256" key="3">
    <source>
        <dbReference type="ARBA" id="ARBA00022801"/>
    </source>
</evidence>
<dbReference type="SMART" id="SM00636">
    <property type="entry name" value="Glyco_18"/>
    <property type="match status" value="1"/>
</dbReference>
<evidence type="ECO:0000313" key="9">
    <source>
        <dbReference type="EMBL" id="RDI48692.1"/>
    </source>
</evidence>
<dbReference type="EMBL" id="QQAX01000002">
    <property type="protein sequence ID" value="RDI48692.1"/>
    <property type="molecule type" value="Genomic_DNA"/>
</dbReference>
<dbReference type="Proteomes" id="UP000254720">
    <property type="component" value="Unassembled WGS sequence"/>
</dbReference>
<organism evidence="9 10">
    <name type="scientific">Aquicella lusitana</name>
    <dbReference type="NCBI Taxonomy" id="254246"/>
    <lineage>
        <taxon>Bacteria</taxon>
        <taxon>Pseudomonadati</taxon>
        <taxon>Pseudomonadota</taxon>
        <taxon>Gammaproteobacteria</taxon>
        <taxon>Legionellales</taxon>
        <taxon>Coxiellaceae</taxon>
        <taxon>Aquicella</taxon>
    </lineage>
</organism>
<keyword evidence="7" id="KW-0732">Signal</keyword>
<evidence type="ECO:0000259" key="8">
    <source>
        <dbReference type="PROSITE" id="PS51910"/>
    </source>
</evidence>
<dbReference type="GO" id="GO:0008843">
    <property type="term" value="F:endochitinase activity"/>
    <property type="evidence" value="ECO:0007669"/>
    <property type="project" value="UniProtKB-EC"/>
</dbReference>
<dbReference type="InterPro" id="IPR011583">
    <property type="entry name" value="Chitinase_II/V-like_cat"/>
</dbReference>
<dbReference type="InterPro" id="IPR017853">
    <property type="entry name" value="GH"/>
</dbReference>
<keyword evidence="10" id="KW-1185">Reference proteome</keyword>
<dbReference type="Gene3D" id="3.20.20.80">
    <property type="entry name" value="Glycosidases"/>
    <property type="match status" value="1"/>
</dbReference>
<dbReference type="PROSITE" id="PS51910">
    <property type="entry name" value="GH18_2"/>
    <property type="match status" value="1"/>
</dbReference>
<dbReference type="InterPro" id="IPR050314">
    <property type="entry name" value="Glycosyl_Hydrlase_18"/>
</dbReference>
<evidence type="ECO:0000256" key="7">
    <source>
        <dbReference type="SAM" id="SignalP"/>
    </source>
</evidence>
<dbReference type="PROSITE" id="PS01095">
    <property type="entry name" value="GH18_1"/>
    <property type="match status" value="1"/>
</dbReference>
<evidence type="ECO:0000256" key="2">
    <source>
        <dbReference type="ARBA" id="ARBA00012729"/>
    </source>
</evidence>
<dbReference type="PANTHER" id="PTHR11177">
    <property type="entry name" value="CHITINASE"/>
    <property type="match status" value="1"/>
</dbReference>
<evidence type="ECO:0000256" key="6">
    <source>
        <dbReference type="RuleBase" id="RU004453"/>
    </source>
</evidence>
<dbReference type="InterPro" id="IPR001579">
    <property type="entry name" value="Glyco_hydro_18_chit_AS"/>
</dbReference>
<dbReference type="GO" id="GO:0005975">
    <property type="term" value="P:carbohydrate metabolic process"/>
    <property type="evidence" value="ECO:0007669"/>
    <property type="project" value="InterPro"/>
</dbReference>
<comment type="caution">
    <text evidence="9">The sequence shown here is derived from an EMBL/GenBank/DDBJ whole genome shotgun (WGS) entry which is preliminary data.</text>
</comment>
<dbReference type="AlphaFoldDB" id="A0A370GYH3"/>